<sequence>MFKERRRHSRLSVTWKATIIRLNGEKLPGSTDNVAPDGLNVILSKELVLGEPVRIELVTPRCHGTRYFKLDAVIVYSRQLDHNLGHAVGVRLLQPGQCYQQCLLQLDTSVGVA</sequence>
<dbReference type="RefSeq" id="WP_114695004.1">
    <property type="nucleotide sequence ID" value="NZ_QQOH01000002.1"/>
</dbReference>
<dbReference type="OrthoDB" id="6124561at2"/>
<evidence type="ECO:0000259" key="1">
    <source>
        <dbReference type="Pfam" id="PF07238"/>
    </source>
</evidence>
<reference evidence="2 3" key="1">
    <citation type="submission" date="2018-07" db="EMBL/GenBank/DDBJ databases">
        <title>Motiliproteus coralliicola sp. nov., a bacterium isolated from Coral.</title>
        <authorList>
            <person name="Wang G."/>
        </authorList>
    </citation>
    <scope>NUCLEOTIDE SEQUENCE [LARGE SCALE GENOMIC DNA]</scope>
    <source>
        <strain evidence="2 3">C34</strain>
    </source>
</reference>
<dbReference type="SUPFAM" id="SSF141371">
    <property type="entry name" value="PilZ domain-like"/>
    <property type="match status" value="1"/>
</dbReference>
<dbReference type="InterPro" id="IPR009875">
    <property type="entry name" value="PilZ_domain"/>
</dbReference>
<evidence type="ECO:0000313" key="2">
    <source>
        <dbReference type="EMBL" id="RDE22379.1"/>
    </source>
</evidence>
<dbReference type="Gene3D" id="2.40.10.220">
    <property type="entry name" value="predicted glycosyltransferase like domains"/>
    <property type="match status" value="1"/>
</dbReference>
<dbReference type="Pfam" id="PF07238">
    <property type="entry name" value="PilZ"/>
    <property type="match status" value="1"/>
</dbReference>
<dbReference type="GO" id="GO:0035438">
    <property type="term" value="F:cyclic-di-GMP binding"/>
    <property type="evidence" value="ECO:0007669"/>
    <property type="project" value="InterPro"/>
</dbReference>
<comment type="caution">
    <text evidence="2">The sequence shown here is derived from an EMBL/GenBank/DDBJ whole genome shotgun (WGS) entry which is preliminary data.</text>
</comment>
<protein>
    <recommendedName>
        <fullName evidence="1">PilZ domain-containing protein</fullName>
    </recommendedName>
</protein>
<gene>
    <name evidence="2" type="ORF">DV711_07165</name>
</gene>
<dbReference type="EMBL" id="QQOH01000002">
    <property type="protein sequence ID" value="RDE22379.1"/>
    <property type="molecule type" value="Genomic_DNA"/>
</dbReference>
<organism evidence="2 3">
    <name type="scientific">Motiliproteus coralliicola</name>
    <dbReference type="NCBI Taxonomy" id="2283196"/>
    <lineage>
        <taxon>Bacteria</taxon>
        <taxon>Pseudomonadati</taxon>
        <taxon>Pseudomonadota</taxon>
        <taxon>Gammaproteobacteria</taxon>
        <taxon>Oceanospirillales</taxon>
        <taxon>Oceanospirillaceae</taxon>
        <taxon>Motiliproteus</taxon>
    </lineage>
</organism>
<dbReference type="Proteomes" id="UP000253769">
    <property type="component" value="Unassembled WGS sequence"/>
</dbReference>
<dbReference type="AlphaFoldDB" id="A0A369WMT8"/>
<keyword evidence="3" id="KW-1185">Reference proteome</keyword>
<feature type="domain" description="PilZ" evidence="1">
    <location>
        <begin position="4"/>
        <end position="104"/>
    </location>
</feature>
<accession>A0A369WMT8</accession>
<proteinExistence type="predicted"/>
<evidence type="ECO:0000313" key="3">
    <source>
        <dbReference type="Proteomes" id="UP000253769"/>
    </source>
</evidence>
<name>A0A369WMT8_9GAMM</name>